<feature type="compositionally biased region" description="Polar residues" evidence="1">
    <location>
        <begin position="117"/>
        <end position="127"/>
    </location>
</feature>
<keyword evidence="3" id="KW-1185">Reference proteome</keyword>
<evidence type="ECO:0000256" key="1">
    <source>
        <dbReference type="SAM" id="MobiDB-lite"/>
    </source>
</evidence>
<protein>
    <submittedName>
        <fullName evidence="2">Uncharacterized protein</fullName>
    </submittedName>
</protein>
<proteinExistence type="predicted"/>
<evidence type="ECO:0000313" key="3">
    <source>
        <dbReference type="Proteomes" id="UP001488805"/>
    </source>
</evidence>
<feature type="region of interest" description="Disordered" evidence="1">
    <location>
        <begin position="1"/>
        <end position="32"/>
    </location>
</feature>
<comment type="caution">
    <text evidence="2">The sequence shown here is derived from an EMBL/GenBank/DDBJ whole genome shotgun (WGS) entry which is preliminary data.</text>
</comment>
<reference evidence="2 3" key="1">
    <citation type="journal article" date="2024" name="Genome Biol. Evol.">
        <title>Chromosome-level genome assembly of the viviparous eelpout Zoarces viviparus.</title>
        <authorList>
            <person name="Fuhrmann N."/>
            <person name="Brasseur M.V."/>
            <person name="Bakowski C.E."/>
            <person name="Podsiadlowski L."/>
            <person name="Prost S."/>
            <person name="Krehenwinkel H."/>
            <person name="Mayer C."/>
        </authorList>
    </citation>
    <scope>NUCLEOTIDE SEQUENCE [LARGE SCALE GENOMIC DNA]</scope>
    <source>
        <strain evidence="2">NO-MEL_2022_Ind0_liver</strain>
    </source>
</reference>
<feature type="compositionally biased region" description="Polar residues" evidence="1">
    <location>
        <begin position="10"/>
        <end position="20"/>
    </location>
</feature>
<gene>
    <name evidence="2" type="ORF">VZT92_014532</name>
</gene>
<dbReference type="AlphaFoldDB" id="A0AAW1EZC7"/>
<sequence length="127" mass="13357">MVPLTGCGCSLSSNPASTGARQVRPQGGGASKSLTAAEDVLHLPPPAASATILHHSLLSILTVPPPPHPTLELQKLPHALWVCESSTSDRVTVPMLTQVELDTPPPTTPRASVTPVPHTQQCRPMRQ</sequence>
<dbReference type="Proteomes" id="UP001488805">
    <property type="component" value="Unassembled WGS sequence"/>
</dbReference>
<evidence type="ECO:0000313" key="2">
    <source>
        <dbReference type="EMBL" id="KAK9528029.1"/>
    </source>
</evidence>
<dbReference type="EMBL" id="JBCEZU010000112">
    <property type="protein sequence ID" value="KAK9528029.1"/>
    <property type="molecule type" value="Genomic_DNA"/>
</dbReference>
<organism evidence="2 3">
    <name type="scientific">Zoarces viviparus</name>
    <name type="common">Viviparous eelpout</name>
    <name type="synonym">Blennius viviparus</name>
    <dbReference type="NCBI Taxonomy" id="48416"/>
    <lineage>
        <taxon>Eukaryota</taxon>
        <taxon>Metazoa</taxon>
        <taxon>Chordata</taxon>
        <taxon>Craniata</taxon>
        <taxon>Vertebrata</taxon>
        <taxon>Euteleostomi</taxon>
        <taxon>Actinopterygii</taxon>
        <taxon>Neopterygii</taxon>
        <taxon>Teleostei</taxon>
        <taxon>Neoteleostei</taxon>
        <taxon>Acanthomorphata</taxon>
        <taxon>Eupercaria</taxon>
        <taxon>Perciformes</taxon>
        <taxon>Cottioidei</taxon>
        <taxon>Zoarcales</taxon>
        <taxon>Zoarcidae</taxon>
        <taxon>Zoarcinae</taxon>
        <taxon>Zoarces</taxon>
    </lineage>
</organism>
<name>A0AAW1EZC7_ZOAVI</name>
<feature type="region of interest" description="Disordered" evidence="1">
    <location>
        <begin position="100"/>
        <end position="127"/>
    </location>
</feature>
<accession>A0AAW1EZC7</accession>